<dbReference type="InterPro" id="IPR037107">
    <property type="entry name" value="Put_OMP_sf"/>
</dbReference>
<comment type="caution">
    <text evidence="1">The sequence shown here is derived from an EMBL/GenBank/DDBJ whole genome shotgun (WGS) entry which is preliminary data.</text>
</comment>
<sequence length="286" mass="32582">MDNDVVLQTDGDYTNGLMVDYISERVPSWLEAEHMQQWFKSDSRYWHWQLAQKMWTPSDLKPDSQQAIERPYAGTLISTITLGMATAEIDNRLQGSIGVVGPASGAEWVQTRSHKWFGSTAPSGWDDQIENTLLLQLQWEQNRRLWSSTGARRWHWYGHARIHGGNYRSETALASTLMWGQNGGDQVQGSHWQQASAPPSGPWGWAVFAGIEGRYRFNDITLQGRRPDTAPDVGVEHWQSAYVIGLFGHYGAFFGHFMVVTESREYCNATEAWTQYGRLSVGFRFE</sequence>
<gene>
    <name evidence="1" type="ORF">GCM10023333_41950</name>
</gene>
<reference evidence="2" key="1">
    <citation type="journal article" date="2019" name="Int. J. Syst. Evol. Microbiol.">
        <title>The Global Catalogue of Microorganisms (GCM) 10K type strain sequencing project: providing services to taxonomists for standard genome sequencing and annotation.</title>
        <authorList>
            <consortium name="The Broad Institute Genomics Platform"/>
            <consortium name="The Broad Institute Genome Sequencing Center for Infectious Disease"/>
            <person name="Wu L."/>
            <person name="Ma J."/>
        </authorList>
    </citation>
    <scope>NUCLEOTIDE SEQUENCE [LARGE SCALE GENOMIC DNA]</scope>
    <source>
        <strain evidence="2">JCM 18401</strain>
    </source>
</reference>
<proteinExistence type="predicted"/>
<dbReference type="Proteomes" id="UP001499988">
    <property type="component" value="Unassembled WGS sequence"/>
</dbReference>
<accession>A0ABP9FIR1</accession>
<organism evidence="1 2">
    <name type="scientific">Ferrimonas pelagia</name>
    <dbReference type="NCBI Taxonomy" id="1177826"/>
    <lineage>
        <taxon>Bacteria</taxon>
        <taxon>Pseudomonadati</taxon>
        <taxon>Pseudomonadota</taxon>
        <taxon>Gammaproteobacteria</taxon>
        <taxon>Alteromonadales</taxon>
        <taxon>Ferrimonadaceae</taxon>
        <taxon>Ferrimonas</taxon>
    </lineage>
</organism>
<dbReference type="InterPro" id="IPR018707">
    <property type="entry name" value="LpxR"/>
</dbReference>
<evidence type="ECO:0000313" key="2">
    <source>
        <dbReference type="Proteomes" id="UP001499988"/>
    </source>
</evidence>
<evidence type="ECO:0000313" key="1">
    <source>
        <dbReference type="EMBL" id="GAA4903372.1"/>
    </source>
</evidence>
<name>A0ABP9FIR1_9GAMM</name>
<protein>
    <submittedName>
        <fullName evidence="1">Lipid A deacylase LpxR family protein</fullName>
    </submittedName>
</protein>
<dbReference type="Pfam" id="PF09982">
    <property type="entry name" value="LpxR"/>
    <property type="match status" value="1"/>
</dbReference>
<keyword evidence="2" id="KW-1185">Reference proteome</keyword>
<dbReference type="Gene3D" id="2.40.128.140">
    <property type="entry name" value="Outer membrane protein"/>
    <property type="match status" value="1"/>
</dbReference>
<dbReference type="EMBL" id="BAABJZ010000107">
    <property type="protein sequence ID" value="GAA4903372.1"/>
    <property type="molecule type" value="Genomic_DNA"/>
</dbReference>